<evidence type="ECO:0000313" key="1">
    <source>
        <dbReference type="EMBL" id="SDZ32802.1"/>
    </source>
</evidence>
<reference evidence="1 2" key="1">
    <citation type="submission" date="2016-10" db="EMBL/GenBank/DDBJ databases">
        <authorList>
            <person name="de Groot N.N."/>
        </authorList>
    </citation>
    <scope>NUCLEOTIDE SEQUENCE [LARGE SCALE GENOMIC DNA]</scope>
    <source>
        <strain evidence="1 2">CGMCC 4.3491</strain>
    </source>
</reference>
<gene>
    <name evidence="1" type="ORF">SAMN05216554_3298</name>
</gene>
<sequence length="280" mass="30640">MIVRCDRIGSSASLTVGVEYPVIESNSAPDGRGWIRIINDEGEPPIYPASLFSVVDDSAPPNWITTVRGDGAVSTAPASWGEPGFWEAFFDSDPVALNVYYDELATILEGHPDWWDKAQIHPGDRIERESIEIAMDYGQFTISGGGESDPVALVEAAIASPPSTDDGHTILVLSPHQNNFAMPIDIELWNGRPRDDRRDWEQVSEHALAVDAAGILIASPTLDEHRYALAAGDYLVEISGRGFVAIGWPGTTNPNDTWRIRLWPRLGQRLGPAKTWDGPN</sequence>
<proteinExistence type="predicted"/>
<keyword evidence="2" id="KW-1185">Reference proteome</keyword>
<dbReference type="AlphaFoldDB" id="A0A1H3S4E7"/>
<evidence type="ECO:0000313" key="2">
    <source>
        <dbReference type="Proteomes" id="UP000198891"/>
    </source>
</evidence>
<dbReference type="Proteomes" id="UP000198891">
    <property type="component" value="Unassembled WGS sequence"/>
</dbReference>
<accession>A0A1H3S4E7</accession>
<name>A0A1H3S4E7_9MICO</name>
<dbReference type="STRING" id="381665.SAMN05216554_3298"/>
<dbReference type="EMBL" id="FNPZ01000003">
    <property type="protein sequence ID" value="SDZ32802.1"/>
    <property type="molecule type" value="Genomic_DNA"/>
</dbReference>
<protein>
    <submittedName>
        <fullName evidence="1">Uncharacterized protein</fullName>
    </submittedName>
</protein>
<organism evidence="1 2">
    <name type="scientific">Herbiconiux ginsengi</name>
    <dbReference type="NCBI Taxonomy" id="381665"/>
    <lineage>
        <taxon>Bacteria</taxon>
        <taxon>Bacillati</taxon>
        <taxon>Actinomycetota</taxon>
        <taxon>Actinomycetes</taxon>
        <taxon>Micrococcales</taxon>
        <taxon>Microbacteriaceae</taxon>
        <taxon>Herbiconiux</taxon>
    </lineage>
</organism>